<name>A0ABU1TI48_9SPHI</name>
<evidence type="ECO:0000313" key="2">
    <source>
        <dbReference type="Proteomes" id="UP001247620"/>
    </source>
</evidence>
<dbReference type="Proteomes" id="UP001247620">
    <property type="component" value="Unassembled WGS sequence"/>
</dbReference>
<proteinExistence type="predicted"/>
<dbReference type="EMBL" id="JAVDUU010000005">
    <property type="protein sequence ID" value="MDR6945081.1"/>
    <property type="molecule type" value="Genomic_DNA"/>
</dbReference>
<gene>
    <name evidence="1" type="ORF">J2W55_004949</name>
</gene>
<comment type="caution">
    <text evidence="1">The sequence shown here is derived from an EMBL/GenBank/DDBJ whole genome shotgun (WGS) entry which is preliminary data.</text>
</comment>
<protein>
    <submittedName>
        <fullName evidence="1">Uncharacterized protein</fullName>
    </submittedName>
</protein>
<organism evidence="1 2">
    <name type="scientific">Mucilaginibacter pocheonensis</name>
    <dbReference type="NCBI Taxonomy" id="398050"/>
    <lineage>
        <taxon>Bacteria</taxon>
        <taxon>Pseudomonadati</taxon>
        <taxon>Bacteroidota</taxon>
        <taxon>Sphingobacteriia</taxon>
        <taxon>Sphingobacteriales</taxon>
        <taxon>Sphingobacteriaceae</taxon>
        <taxon>Mucilaginibacter</taxon>
    </lineage>
</organism>
<sequence length="161" mass="18811">MRKIILLLITLSLFACDQKNRKHQQSDKFYIEKGGFDEARIPLIKPYEITSPSTNSNWIAASVDTTEVPVTIPGTEHINVVDSVIFIYSQKTVLDGQPIDQAWFIIIPKNHLLRGFKSHQEYLNYISSIEIREPKMYNVSEVFHYFDQKDTLDWSELNRLY</sequence>
<dbReference type="RefSeq" id="WP_310102449.1">
    <property type="nucleotide sequence ID" value="NZ_JAVDUU010000005.1"/>
</dbReference>
<reference evidence="1 2" key="1">
    <citation type="submission" date="2023-07" db="EMBL/GenBank/DDBJ databases">
        <title>Sorghum-associated microbial communities from plants grown in Nebraska, USA.</title>
        <authorList>
            <person name="Schachtman D."/>
        </authorList>
    </citation>
    <scope>NUCLEOTIDE SEQUENCE [LARGE SCALE GENOMIC DNA]</scope>
    <source>
        <strain evidence="1 2">3262</strain>
    </source>
</reference>
<evidence type="ECO:0000313" key="1">
    <source>
        <dbReference type="EMBL" id="MDR6945081.1"/>
    </source>
</evidence>
<accession>A0ABU1TI48</accession>
<dbReference type="PROSITE" id="PS51257">
    <property type="entry name" value="PROKAR_LIPOPROTEIN"/>
    <property type="match status" value="1"/>
</dbReference>
<keyword evidence="2" id="KW-1185">Reference proteome</keyword>